<dbReference type="Gene3D" id="3.20.20.140">
    <property type="entry name" value="Metal-dependent hydrolases"/>
    <property type="match status" value="1"/>
</dbReference>
<gene>
    <name evidence="7" type="primary">pyrC</name>
    <name evidence="10" type="ORF">FWJ32_05235</name>
</gene>
<dbReference type="GO" id="GO:0004038">
    <property type="term" value="F:allantoinase activity"/>
    <property type="evidence" value="ECO:0007669"/>
    <property type="project" value="TreeGrafter"/>
</dbReference>
<keyword evidence="6 7" id="KW-0665">Pyrimidine biosynthesis</keyword>
<dbReference type="AlphaFoldDB" id="A0A5D8QD03"/>
<keyword evidence="4 7" id="KW-0378">Hydrolase</keyword>
<dbReference type="GO" id="GO:0005737">
    <property type="term" value="C:cytoplasm"/>
    <property type="evidence" value="ECO:0007669"/>
    <property type="project" value="TreeGrafter"/>
</dbReference>
<keyword evidence="11" id="KW-1185">Reference proteome</keyword>
<dbReference type="Gene3D" id="2.30.40.10">
    <property type="entry name" value="Urease, subunit C, domain 1"/>
    <property type="match status" value="1"/>
</dbReference>
<dbReference type="GO" id="GO:0006145">
    <property type="term" value="P:purine nucleobase catabolic process"/>
    <property type="evidence" value="ECO:0007669"/>
    <property type="project" value="TreeGrafter"/>
</dbReference>
<comment type="catalytic activity">
    <reaction evidence="7">
        <text>(S)-dihydroorotate + H2O = N-carbamoyl-L-aspartate + H(+)</text>
        <dbReference type="Rhea" id="RHEA:24296"/>
        <dbReference type="ChEBI" id="CHEBI:15377"/>
        <dbReference type="ChEBI" id="CHEBI:15378"/>
        <dbReference type="ChEBI" id="CHEBI:30864"/>
        <dbReference type="ChEBI" id="CHEBI:32814"/>
        <dbReference type="EC" id="3.5.2.3"/>
    </reaction>
</comment>
<dbReference type="InterPro" id="IPR050138">
    <property type="entry name" value="DHOase/Allantoinase_Hydrolase"/>
</dbReference>
<comment type="caution">
    <text evidence="10">The sequence shown here is derived from an EMBL/GenBank/DDBJ whole genome shotgun (WGS) entry which is preliminary data.</text>
</comment>
<feature type="binding site" evidence="7">
    <location>
        <position position="275"/>
    </location>
    <ligand>
        <name>substrate</name>
    </ligand>
</feature>
<dbReference type="InterPro" id="IPR004722">
    <property type="entry name" value="DHOase"/>
</dbReference>
<dbReference type="InterPro" id="IPR011059">
    <property type="entry name" value="Metal-dep_hydrolase_composite"/>
</dbReference>
<comment type="caution">
    <text evidence="7">Lacks conserved residue(s) required for the propagation of feature annotation.</text>
</comment>
<dbReference type="HAMAP" id="MF_00220_B">
    <property type="entry name" value="PyrC_classI_B"/>
    <property type="match status" value="1"/>
</dbReference>
<dbReference type="PANTHER" id="PTHR43668:SF2">
    <property type="entry name" value="ALLANTOINASE"/>
    <property type="match status" value="1"/>
</dbReference>
<comment type="pathway">
    <text evidence="7">Pyrimidine metabolism; UMP biosynthesis via de novo pathway; (S)-dihydroorotate from bicarbonate: step 3/3.</text>
</comment>
<dbReference type="GO" id="GO:0004151">
    <property type="term" value="F:dihydroorotase activity"/>
    <property type="evidence" value="ECO:0007669"/>
    <property type="project" value="UniProtKB-UniRule"/>
</dbReference>
<dbReference type="Pfam" id="PF12890">
    <property type="entry name" value="DHOase"/>
    <property type="match status" value="1"/>
</dbReference>
<dbReference type="EMBL" id="VTPS01000006">
    <property type="protein sequence ID" value="TZE82411.1"/>
    <property type="molecule type" value="Genomic_DNA"/>
</dbReference>
<sequence>MLLIKGGRLIDPLSGTDDVLDILIDGENVVKIDKGIEGDCQVIDANGLIVSPGFMDIHSHFRDPGQTHKEDIYTGAKAAAAGGYTTVICMANTSPVVDNVDTLNRIVDRAKSADIEVMQVAAITKGLRGEELTDFKALIEAGAVGFSDDGRGILNPRIALEAMEAAKDLNVVLSFHEEDIRLIENPGVNYGPAAEKLGLKGARREAEEVLVARDAILALNTGARIHIQHVSSALSVDIIRWAKGMGAHITAEATPHHFSLTEDAVGELCTYAKMNPPLRTENDRLAIIGGLKDGTIDAIATDHAPHTTEEKDAPFATAPSGIIGLETALAVGMTYLVRPGRLSINELLSRLTIGPARIYSLDRGYIKEGHRADIAIFDPDEVWQVNGFHSRSANSPFTGASLVGKVKTTIYKGKIIYEG</sequence>
<feature type="binding site" evidence="7">
    <location>
        <position position="149"/>
    </location>
    <ligand>
        <name>Zn(2+)</name>
        <dbReference type="ChEBI" id="CHEBI:29105"/>
        <label>2</label>
    </ligand>
</feature>
<evidence type="ECO:0000256" key="1">
    <source>
        <dbReference type="ARBA" id="ARBA00002368"/>
    </source>
</evidence>
<dbReference type="Pfam" id="PF07969">
    <property type="entry name" value="Amidohydro_3"/>
    <property type="match status" value="1"/>
</dbReference>
<name>A0A5D8QD03_9THEO</name>
<dbReference type="NCBIfam" id="NF006839">
    <property type="entry name" value="PRK09357.1-4"/>
    <property type="match status" value="1"/>
</dbReference>
<feature type="binding site" evidence="7">
    <location>
        <position position="149"/>
    </location>
    <ligand>
        <name>Zn(2+)</name>
        <dbReference type="ChEBI" id="CHEBI:29105"/>
        <label>1</label>
    </ligand>
</feature>
<feature type="active site" evidence="7">
    <location>
        <position position="302"/>
    </location>
</feature>
<comment type="similarity">
    <text evidence="2 7">Belongs to the metallo-dependent hydrolases superfamily. DHOase family. Class I DHOase subfamily.</text>
</comment>
<keyword evidence="3 7" id="KW-0479">Metal-binding</keyword>
<feature type="binding site" evidence="7">
    <location>
        <position position="229"/>
    </location>
    <ligand>
        <name>Zn(2+)</name>
        <dbReference type="ChEBI" id="CHEBI:29105"/>
        <label>2</label>
    </ligand>
</feature>
<dbReference type="InterPro" id="IPR013108">
    <property type="entry name" value="Amidohydro_3"/>
</dbReference>
<dbReference type="SUPFAM" id="SSF51338">
    <property type="entry name" value="Composite domain of metallo-dependent hydrolases"/>
    <property type="match status" value="1"/>
</dbReference>
<evidence type="ECO:0000313" key="10">
    <source>
        <dbReference type="EMBL" id="TZE82411.1"/>
    </source>
</evidence>
<reference evidence="10 11" key="1">
    <citation type="submission" date="2019-08" db="EMBL/GenBank/DDBJ databases">
        <title>Calorimonas adulescens gen. nov., sp. nov., an anaerobic thermophilic bacterium from Sakhalin hot spring.</title>
        <authorList>
            <person name="Khomyakova M.A."/>
            <person name="Merkel A.Y."/>
            <person name="Novikov A."/>
            <person name="Bonch-Osmolovskaya E.A."/>
            <person name="Slobodkin A.I."/>
        </authorList>
    </citation>
    <scope>NUCLEOTIDE SEQUENCE [LARGE SCALE GENOMIC DNA]</scope>
    <source>
        <strain evidence="10 11">A05MB</strain>
    </source>
</reference>
<dbReference type="Proteomes" id="UP000322976">
    <property type="component" value="Unassembled WGS sequence"/>
</dbReference>
<comment type="function">
    <text evidence="1 7">Catalyzes the reversible cyclization of carbamoyl aspartate to dihydroorotate.</text>
</comment>
<dbReference type="RefSeq" id="WP_149544923.1">
    <property type="nucleotide sequence ID" value="NZ_VTPS01000006.1"/>
</dbReference>
<dbReference type="InterPro" id="IPR024403">
    <property type="entry name" value="DHOase_cat"/>
</dbReference>
<evidence type="ECO:0000313" key="11">
    <source>
        <dbReference type="Proteomes" id="UP000322976"/>
    </source>
</evidence>
<evidence type="ECO:0000256" key="6">
    <source>
        <dbReference type="ARBA" id="ARBA00022975"/>
    </source>
</evidence>
<accession>A0A5D8QD03</accession>
<comment type="cofactor">
    <cofactor evidence="7">
        <name>Zn(2+)</name>
        <dbReference type="ChEBI" id="CHEBI:29105"/>
    </cofactor>
    <text evidence="7">Binds 2 Zn(2+) ions per subunit.</text>
</comment>
<dbReference type="PANTHER" id="PTHR43668">
    <property type="entry name" value="ALLANTOINASE"/>
    <property type="match status" value="1"/>
</dbReference>
<dbReference type="GO" id="GO:0008270">
    <property type="term" value="F:zinc ion binding"/>
    <property type="evidence" value="ECO:0007669"/>
    <property type="project" value="UniProtKB-UniRule"/>
</dbReference>
<evidence type="ECO:0000256" key="5">
    <source>
        <dbReference type="ARBA" id="ARBA00022833"/>
    </source>
</evidence>
<feature type="domain" description="Amidohydrolase 3" evidence="8">
    <location>
        <begin position="335"/>
        <end position="417"/>
    </location>
</feature>
<proteinExistence type="inferred from homology"/>
<dbReference type="InterPro" id="IPR002195">
    <property type="entry name" value="Dihydroorotase_CS"/>
</dbReference>
<feature type="binding site" evidence="7">
    <location>
        <begin position="60"/>
        <end position="62"/>
    </location>
    <ligand>
        <name>substrate</name>
    </ligand>
</feature>
<dbReference type="UniPathway" id="UPA00070">
    <property type="reaction ID" value="UER00117"/>
</dbReference>
<evidence type="ECO:0000259" key="9">
    <source>
        <dbReference type="Pfam" id="PF12890"/>
    </source>
</evidence>
<dbReference type="EC" id="3.5.2.3" evidence="7"/>
<dbReference type="InterPro" id="IPR032466">
    <property type="entry name" value="Metal_Hydrolase"/>
</dbReference>
<dbReference type="CDD" id="cd01317">
    <property type="entry name" value="DHOase_IIa"/>
    <property type="match status" value="1"/>
</dbReference>
<evidence type="ECO:0000256" key="3">
    <source>
        <dbReference type="ARBA" id="ARBA00022723"/>
    </source>
</evidence>
<dbReference type="SUPFAM" id="SSF51556">
    <property type="entry name" value="Metallo-dependent hydrolases"/>
    <property type="match status" value="1"/>
</dbReference>
<protein>
    <recommendedName>
        <fullName evidence="7">Dihydroorotase</fullName>
        <shortName evidence="7">DHOase</shortName>
        <ecNumber evidence="7">3.5.2.3</ecNumber>
    </recommendedName>
</protein>
<feature type="domain" description="Dihydroorotase catalytic" evidence="9">
    <location>
        <begin position="49"/>
        <end position="232"/>
    </location>
</feature>
<organism evidence="10 11">
    <name type="scientific">Calorimonas adulescens</name>
    <dbReference type="NCBI Taxonomy" id="2606906"/>
    <lineage>
        <taxon>Bacteria</taxon>
        <taxon>Bacillati</taxon>
        <taxon>Bacillota</taxon>
        <taxon>Clostridia</taxon>
        <taxon>Thermoanaerobacterales</taxon>
        <taxon>Thermoanaerobacteraceae</taxon>
        <taxon>Calorimonas</taxon>
    </lineage>
</organism>
<feature type="binding site" evidence="7">
    <location>
        <position position="92"/>
    </location>
    <ligand>
        <name>substrate</name>
    </ligand>
</feature>
<evidence type="ECO:0000256" key="7">
    <source>
        <dbReference type="HAMAP-Rule" id="MF_00220"/>
    </source>
</evidence>
<feature type="binding site" evidence="7">
    <location>
        <position position="60"/>
    </location>
    <ligand>
        <name>Zn(2+)</name>
        <dbReference type="ChEBI" id="CHEBI:29105"/>
        <label>1</label>
    </ligand>
</feature>
<dbReference type="GO" id="GO:0044205">
    <property type="term" value="P:'de novo' UMP biosynthetic process"/>
    <property type="evidence" value="ECO:0007669"/>
    <property type="project" value="UniProtKB-UniRule"/>
</dbReference>
<evidence type="ECO:0000256" key="2">
    <source>
        <dbReference type="ARBA" id="ARBA00010286"/>
    </source>
</evidence>
<feature type="binding site" evidence="7">
    <location>
        <position position="306"/>
    </location>
    <ligand>
        <name>substrate</name>
    </ligand>
</feature>
<keyword evidence="5 7" id="KW-0862">Zinc</keyword>
<feature type="binding site" evidence="7">
    <location>
        <position position="302"/>
    </location>
    <ligand>
        <name>Zn(2+)</name>
        <dbReference type="ChEBI" id="CHEBI:29105"/>
        <label>1</label>
    </ligand>
</feature>
<dbReference type="PROSITE" id="PS00483">
    <property type="entry name" value="DIHYDROOROTASE_2"/>
    <property type="match status" value="1"/>
</dbReference>
<dbReference type="NCBIfam" id="TIGR00857">
    <property type="entry name" value="pyrC_multi"/>
    <property type="match status" value="1"/>
</dbReference>
<evidence type="ECO:0000256" key="4">
    <source>
        <dbReference type="ARBA" id="ARBA00022801"/>
    </source>
</evidence>
<feature type="binding site" evidence="7">
    <location>
        <position position="58"/>
    </location>
    <ligand>
        <name>Zn(2+)</name>
        <dbReference type="ChEBI" id="CHEBI:29105"/>
        <label>1</label>
    </ligand>
</feature>
<evidence type="ECO:0000259" key="8">
    <source>
        <dbReference type="Pfam" id="PF07969"/>
    </source>
</evidence>
<feature type="binding site" evidence="7">
    <location>
        <position position="176"/>
    </location>
    <ligand>
        <name>Zn(2+)</name>
        <dbReference type="ChEBI" id="CHEBI:29105"/>
        <label>2</label>
    </ligand>
</feature>